<dbReference type="Proteomes" id="UP000468990">
    <property type="component" value="Unassembled WGS sequence"/>
</dbReference>
<dbReference type="Pfam" id="PF22624">
    <property type="entry name" value="AASDHPPT_N"/>
    <property type="match status" value="1"/>
</dbReference>
<dbReference type="RefSeq" id="WP_142452418.1">
    <property type="nucleotide sequence ID" value="NZ_WKKG01000011.1"/>
</dbReference>
<dbReference type="Pfam" id="PF01648">
    <property type="entry name" value="ACPS"/>
    <property type="match status" value="1"/>
</dbReference>
<name>A0A521F9U2_9FLAO</name>
<dbReference type="InterPro" id="IPR037143">
    <property type="entry name" value="4-PPantetheinyl_Trfase_dom_sf"/>
</dbReference>
<dbReference type="AlphaFoldDB" id="A0A521F9U2"/>
<evidence type="ECO:0000256" key="1">
    <source>
        <dbReference type="ARBA" id="ARBA00010990"/>
    </source>
</evidence>
<dbReference type="InterPro" id="IPR050559">
    <property type="entry name" value="P-Pant_transferase_sf"/>
</dbReference>
<dbReference type="EMBL" id="FXTA01000007">
    <property type="protein sequence ID" value="SMO92887.1"/>
    <property type="molecule type" value="Genomic_DNA"/>
</dbReference>
<evidence type="ECO:0000313" key="7">
    <source>
        <dbReference type="Proteomes" id="UP000317289"/>
    </source>
</evidence>
<sequence length="212" mass="25043">MLILYSKISEHLHENIIEQYLNYFDKDFQNKILNYRRWQDAQLSLLGRVLLLKFFEENGISSKEINNIHYNEFGKPFLKGNSSFFNISHSGDITVCAISDKSEIGIDIEIISNIEIDDFKPQFTENEWNKIISSNNKKETFFEYWTQKEAVIKAHGDGLTLPLNTFDILDNITHINDEKYYLKEIKIDKQYKCYISQKMDVFEISMKEILIS</sequence>
<keyword evidence="8" id="KW-1185">Reference proteome</keyword>
<dbReference type="Gene3D" id="3.90.470.20">
    <property type="entry name" value="4'-phosphopantetheinyl transferase domain"/>
    <property type="match status" value="2"/>
</dbReference>
<evidence type="ECO:0000256" key="2">
    <source>
        <dbReference type="ARBA" id="ARBA00022679"/>
    </source>
</evidence>
<proteinExistence type="inferred from homology"/>
<evidence type="ECO:0000259" key="4">
    <source>
        <dbReference type="Pfam" id="PF22624"/>
    </source>
</evidence>
<dbReference type="Proteomes" id="UP000317289">
    <property type="component" value="Unassembled WGS sequence"/>
</dbReference>
<organism evidence="6 7">
    <name type="scientific">Flavobacterium resistens</name>
    <dbReference type="NCBI Taxonomy" id="443612"/>
    <lineage>
        <taxon>Bacteria</taxon>
        <taxon>Pseudomonadati</taxon>
        <taxon>Bacteroidota</taxon>
        <taxon>Flavobacteriia</taxon>
        <taxon>Flavobacteriales</taxon>
        <taxon>Flavobacteriaceae</taxon>
        <taxon>Flavobacterium</taxon>
    </lineage>
</organism>
<dbReference type="SUPFAM" id="SSF56214">
    <property type="entry name" value="4'-phosphopantetheinyl transferase"/>
    <property type="match status" value="2"/>
</dbReference>
<dbReference type="OrthoDB" id="9808281at2"/>
<feature type="domain" description="4'-phosphopantetheinyl transferase N-terminal" evidence="4">
    <location>
        <begin position="19"/>
        <end position="97"/>
    </location>
</feature>
<comment type="similarity">
    <text evidence="1">Belongs to the P-Pant transferase superfamily. Gsp/Sfp/HetI/AcpT family.</text>
</comment>
<reference evidence="6 7" key="1">
    <citation type="submission" date="2017-05" db="EMBL/GenBank/DDBJ databases">
        <authorList>
            <person name="Varghese N."/>
            <person name="Submissions S."/>
        </authorList>
    </citation>
    <scope>NUCLEOTIDE SEQUENCE [LARGE SCALE GENOMIC DNA]</scope>
    <source>
        <strain evidence="6 7">DSM 19382</strain>
    </source>
</reference>
<reference evidence="5 8" key="2">
    <citation type="submission" date="2019-11" db="EMBL/GenBank/DDBJ databases">
        <title>Flavobacterium resistens genome.</title>
        <authorList>
            <person name="Wilson V.M."/>
            <person name="Newman J.D."/>
        </authorList>
    </citation>
    <scope>NUCLEOTIDE SEQUENCE [LARGE SCALE GENOMIC DNA]</scope>
    <source>
        <strain evidence="5 8">DSM 19382</strain>
    </source>
</reference>
<dbReference type="InterPro" id="IPR055066">
    <property type="entry name" value="AASDHPPT_N"/>
</dbReference>
<dbReference type="PANTHER" id="PTHR12215:SF10">
    <property type="entry name" value="L-AMINOADIPATE-SEMIALDEHYDE DEHYDROGENASE-PHOSPHOPANTETHEINYL TRANSFERASE"/>
    <property type="match status" value="1"/>
</dbReference>
<dbReference type="InterPro" id="IPR008278">
    <property type="entry name" value="4-PPantetheinyl_Trfase_dom"/>
</dbReference>
<evidence type="ECO:0000313" key="8">
    <source>
        <dbReference type="Proteomes" id="UP000468990"/>
    </source>
</evidence>
<dbReference type="GO" id="GO:0008897">
    <property type="term" value="F:holo-[acyl-carrier-protein] synthase activity"/>
    <property type="evidence" value="ECO:0007669"/>
    <property type="project" value="InterPro"/>
</dbReference>
<accession>A0A521F9U2</accession>
<dbReference type="EMBL" id="WKKG01000011">
    <property type="protein sequence ID" value="MRX70062.1"/>
    <property type="molecule type" value="Genomic_DNA"/>
</dbReference>
<protein>
    <submittedName>
        <fullName evidence="5 6">4'-phosphopantetheinyl transferase</fullName>
    </submittedName>
</protein>
<dbReference type="PANTHER" id="PTHR12215">
    <property type="entry name" value="PHOSPHOPANTETHEINE TRANSFERASE"/>
    <property type="match status" value="1"/>
</dbReference>
<dbReference type="GO" id="GO:0019878">
    <property type="term" value="P:lysine biosynthetic process via aminoadipic acid"/>
    <property type="evidence" value="ECO:0007669"/>
    <property type="project" value="TreeGrafter"/>
</dbReference>
<feature type="domain" description="4'-phosphopantetheinyl transferase" evidence="3">
    <location>
        <begin position="104"/>
        <end position="187"/>
    </location>
</feature>
<dbReference type="GO" id="GO:0000287">
    <property type="term" value="F:magnesium ion binding"/>
    <property type="evidence" value="ECO:0007669"/>
    <property type="project" value="InterPro"/>
</dbReference>
<evidence type="ECO:0000313" key="5">
    <source>
        <dbReference type="EMBL" id="MRX70062.1"/>
    </source>
</evidence>
<evidence type="ECO:0000313" key="6">
    <source>
        <dbReference type="EMBL" id="SMO92887.1"/>
    </source>
</evidence>
<gene>
    <name evidence="5" type="ORF">GJU42_18985</name>
    <name evidence="6" type="ORF">SAMN06265349_107101</name>
</gene>
<dbReference type="GO" id="GO:0005829">
    <property type="term" value="C:cytosol"/>
    <property type="evidence" value="ECO:0007669"/>
    <property type="project" value="TreeGrafter"/>
</dbReference>
<keyword evidence="2 6" id="KW-0808">Transferase</keyword>
<evidence type="ECO:0000259" key="3">
    <source>
        <dbReference type="Pfam" id="PF01648"/>
    </source>
</evidence>